<name>A0A1N7ISS8_9FLAO</name>
<proteinExistence type="predicted"/>
<evidence type="ECO:0000256" key="1">
    <source>
        <dbReference type="SAM" id="MobiDB-lite"/>
    </source>
</evidence>
<feature type="region of interest" description="Disordered" evidence="1">
    <location>
        <begin position="21"/>
        <end position="40"/>
    </location>
</feature>
<sequence length="40" mass="4761">MNVHLIINTNVFILIYTKKSNVKKREARDGPLKKYTDNRQ</sequence>
<gene>
    <name evidence="2" type="ORF">SAMN05421639_104521</name>
</gene>
<evidence type="ECO:0000313" key="2">
    <source>
        <dbReference type="EMBL" id="SIS40155.1"/>
    </source>
</evidence>
<keyword evidence="3" id="KW-1185">Reference proteome</keyword>
<dbReference type="EMBL" id="FTNY01000004">
    <property type="protein sequence ID" value="SIS40155.1"/>
    <property type="molecule type" value="Genomic_DNA"/>
</dbReference>
<dbReference type="AlphaFoldDB" id="A0A1N7ISS8"/>
<dbReference type="Proteomes" id="UP000186373">
    <property type="component" value="Unassembled WGS sequence"/>
</dbReference>
<organism evidence="2 3">
    <name type="scientific">Chryseobacterium shigense</name>
    <dbReference type="NCBI Taxonomy" id="297244"/>
    <lineage>
        <taxon>Bacteria</taxon>
        <taxon>Pseudomonadati</taxon>
        <taxon>Bacteroidota</taxon>
        <taxon>Flavobacteriia</taxon>
        <taxon>Flavobacteriales</taxon>
        <taxon>Weeksellaceae</taxon>
        <taxon>Chryseobacterium group</taxon>
        <taxon>Chryseobacterium</taxon>
    </lineage>
</organism>
<feature type="compositionally biased region" description="Basic and acidic residues" evidence="1">
    <location>
        <begin position="23"/>
        <end position="40"/>
    </location>
</feature>
<evidence type="ECO:0000313" key="3">
    <source>
        <dbReference type="Proteomes" id="UP000186373"/>
    </source>
</evidence>
<reference evidence="3" key="1">
    <citation type="submission" date="2017-01" db="EMBL/GenBank/DDBJ databases">
        <authorList>
            <person name="Varghese N."/>
            <person name="Submissions S."/>
        </authorList>
    </citation>
    <scope>NUCLEOTIDE SEQUENCE [LARGE SCALE GENOMIC DNA]</scope>
    <source>
        <strain evidence="3">DSM 17126</strain>
    </source>
</reference>
<accession>A0A1N7ISS8</accession>
<protein>
    <submittedName>
        <fullName evidence="2">Uncharacterized protein</fullName>
    </submittedName>
</protein>